<dbReference type="RefSeq" id="XP_026677465.1">
    <property type="nucleotide sequence ID" value="XM_026821664.1"/>
</dbReference>
<keyword evidence="1" id="KW-1185">Reference proteome</keyword>
<organism evidence="1 2">
    <name type="scientific">Diaphorina citri</name>
    <name type="common">Asian citrus psyllid</name>
    <dbReference type="NCBI Taxonomy" id="121845"/>
    <lineage>
        <taxon>Eukaryota</taxon>
        <taxon>Metazoa</taxon>
        <taxon>Ecdysozoa</taxon>
        <taxon>Arthropoda</taxon>
        <taxon>Hexapoda</taxon>
        <taxon>Insecta</taxon>
        <taxon>Pterygota</taxon>
        <taxon>Neoptera</taxon>
        <taxon>Paraneoptera</taxon>
        <taxon>Hemiptera</taxon>
        <taxon>Sternorrhyncha</taxon>
        <taxon>Psylloidea</taxon>
        <taxon>Psyllidae</taxon>
        <taxon>Diaphorininae</taxon>
        <taxon>Diaphorina</taxon>
    </lineage>
</organism>
<dbReference type="Proteomes" id="UP000079169">
    <property type="component" value="Unplaced"/>
</dbReference>
<evidence type="ECO:0000313" key="1">
    <source>
        <dbReference type="Proteomes" id="UP000079169"/>
    </source>
</evidence>
<dbReference type="PaxDb" id="121845-A0A3Q0ISX2"/>
<gene>
    <name evidence="2" type="primary">LOC103506662</name>
</gene>
<sequence length="120" mass="13361">MIETVAEKKYLAQSQLLNIELTRVPTNLELEDFIKEDVTSRNLTNVVVTLLGDVLETAAFELKPVEILNYFVEVVGTAGTKRANGYNSLDAFEKYGADRYQSGPRSVPNSARSHVLTLQL</sequence>
<accession>A0A3Q0ISX2</accession>
<dbReference type="GeneID" id="103506662"/>
<evidence type="ECO:0000313" key="2">
    <source>
        <dbReference type="RefSeq" id="XP_026677465.1"/>
    </source>
</evidence>
<proteinExistence type="predicted"/>
<protein>
    <submittedName>
        <fullName evidence="2">Uncharacterized protein LOC103506662</fullName>
    </submittedName>
</protein>
<name>A0A3Q0ISX2_DIACI</name>
<dbReference type="KEGG" id="dci:103506662"/>
<dbReference type="AlphaFoldDB" id="A0A3Q0ISX2"/>
<reference evidence="2" key="1">
    <citation type="submission" date="2025-08" db="UniProtKB">
        <authorList>
            <consortium name="RefSeq"/>
        </authorList>
    </citation>
    <scope>IDENTIFICATION</scope>
</reference>